<evidence type="ECO:0000256" key="5">
    <source>
        <dbReference type="SAM" id="Phobius"/>
    </source>
</evidence>
<feature type="transmembrane region" description="Helical" evidence="5">
    <location>
        <begin position="319"/>
        <end position="341"/>
    </location>
</feature>
<feature type="transmembrane region" description="Helical" evidence="5">
    <location>
        <begin position="80"/>
        <end position="99"/>
    </location>
</feature>
<dbReference type="InterPro" id="IPR005829">
    <property type="entry name" value="Sugar_transporter_CS"/>
</dbReference>
<gene>
    <name evidence="7" type="ORF">SAMN05444168_5749</name>
</gene>
<organism evidence="7 8">
    <name type="scientific">Paraburkholderia phenazinium</name>
    <dbReference type="NCBI Taxonomy" id="60549"/>
    <lineage>
        <taxon>Bacteria</taxon>
        <taxon>Pseudomonadati</taxon>
        <taxon>Pseudomonadota</taxon>
        <taxon>Betaproteobacteria</taxon>
        <taxon>Burkholderiales</taxon>
        <taxon>Burkholderiaceae</taxon>
        <taxon>Paraburkholderia</taxon>
    </lineage>
</organism>
<dbReference type="PANTHER" id="PTHR23508">
    <property type="entry name" value="CARBOXYLIC ACID TRANSPORTER PROTEIN HOMOLOG"/>
    <property type="match status" value="1"/>
</dbReference>
<evidence type="ECO:0000313" key="7">
    <source>
        <dbReference type="EMBL" id="SIO50403.1"/>
    </source>
</evidence>
<dbReference type="SUPFAM" id="SSF103473">
    <property type="entry name" value="MFS general substrate transporter"/>
    <property type="match status" value="1"/>
</dbReference>
<feature type="transmembrane region" description="Helical" evidence="5">
    <location>
        <begin position="353"/>
        <end position="372"/>
    </location>
</feature>
<evidence type="ECO:0000256" key="4">
    <source>
        <dbReference type="ARBA" id="ARBA00023136"/>
    </source>
</evidence>
<proteinExistence type="predicted"/>
<feature type="domain" description="Major facilitator superfamily (MFS) profile" evidence="6">
    <location>
        <begin position="14"/>
        <end position="404"/>
    </location>
</feature>
<reference evidence="7 8" key="1">
    <citation type="submission" date="2016-11" db="EMBL/GenBank/DDBJ databases">
        <authorList>
            <person name="Jaros S."/>
            <person name="Januszkiewicz K."/>
            <person name="Wedrychowicz H."/>
        </authorList>
    </citation>
    <scope>NUCLEOTIDE SEQUENCE [LARGE SCALE GENOMIC DNA]</scope>
    <source>
        <strain evidence="7 8">GAS86</strain>
    </source>
</reference>
<feature type="transmembrane region" description="Helical" evidence="5">
    <location>
        <begin position="21"/>
        <end position="44"/>
    </location>
</feature>
<dbReference type="PANTHER" id="PTHR23508:SF10">
    <property type="entry name" value="CARBOXYLIC ACID TRANSPORTER PROTEIN HOMOLOG"/>
    <property type="match status" value="1"/>
</dbReference>
<dbReference type="PROSITE" id="PS50850">
    <property type="entry name" value="MFS"/>
    <property type="match status" value="1"/>
</dbReference>
<feature type="transmembrane region" description="Helical" evidence="5">
    <location>
        <begin position="139"/>
        <end position="160"/>
    </location>
</feature>
<keyword evidence="4 5" id="KW-0472">Membrane</keyword>
<dbReference type="InterPro" id="IPR011701">
    <property type="entry name" value="MFS"/>
</dbReference>
<dbReference type="FunFam" id="1.20.1250.20:FF:000253">
    <property type="entry name" value="Transporter, major facilitator family"/>
    <property type="match status" value="1"/>
</dbReference>
<dbReference type="PROSITE" id="PS00216">
    <property type="entry name" value="SUGAR_TRANSPORT_1"/>
    <property type="match status" value="1"/>
</dbReference>
<evidence type="ECO:0000259" key="6">
    <source>
        <dbReference type="PROSITE" id="PS50850"/>
    </source>
</evidence>
<dbReference type="RefSeq" id="WP_074267685.1">
    <property type="nucleotide sequence ID" value="NZ_FSRM01000002.1"/>
</dbReference>
<dbReference type="Gene3D" id="1.20.1250.20">
    <property type="entry name" value="MFS general substrate transporter like domains"/>
    <property type="match status" value="1"/>
</dbReference>
<dbReference type="PROSITE" id="PS00217">
    <property type="entry name" value="SUGAR_TRANSPORT_2"/>
    <property type="match status" value="1"/>
</dbReference>
<dbReference type="InterPro" id="IPR036259">
    <property type="entry name" value="MFS_trans_sf"/>
</dbReference>
<feature type="transmembrane region" description="Helical" evidence="5">
    <location>
        <begin position="378"/>
        <end position="400"/>
    </location>
</feature>
<feature type="transmembrane region" description="Helical" evidence="5">
    <location>
        <begin position="105"/>
        <end position="127"/>
    </location>
</feature>
<dbReference type="GO" id="GO:0005886">
    <property type="term" value="C:plasma membrane"/>
    <property type="evidence" value="ECO:0007669"/>
    <property type="project" value="TreeGrafter"/>
</dbReference>
<name>A0A1N6K1T1_9BURK</name>
<dbReference type="InterPro" id="IPR020846">
    <property type="entry name" value="MFS_dom"/>
</dbReference>
<dbReference type="Proteomes" id="UP000184693">
    <property type="component" value="Unassembled WGS sequence"/>
</dbReference>
<dbReference type="AlphaFoldDB" id="A0A1N6K1T1"/>
<comment type="subcellular location">
    <subcellularLocation>
        <location evidence="1">Membrane</location>
        <topology evidence="1">Multi-pass membrane protein</topology>
    </subcellularLocation>
</comment>
<dbReference type="GO" id="GO:0046943">
    <property type="term" value="F:carboxylic acid transmembrane transporter activity"/>
    <property type="evidence" value="ECO:0007669"/>
    <property type="project" value="TreeGrafter"/>
</dbReference>
<dbReference type="EMBL" id="FSRM01000002">
    <property type="protein sequence ID" value="SIO50403.1"/>
    <property type="molecule type" value="Genomic_DNA"/>
</dbReference>
<dbReference type="OrthoDB" id="183263at2"/>
<evidence type="ECO:0000256" key="2">
    <source>
        <dbReference type="ARBA" id="ARBA00022692"/>
    </source>
</evidence>
<evidence type="ECO:0000256" key="1">
    <source>
        <dbReference type="ARBA" id="ARBA00004141"/>
    </source>
</evidence>
<feature type="transmembrane region" description="Helical" evidence="5">
    <location>
        <begin position="256"/>
        <end position="278"/>
    </location>
</feature>
<evidence type="ECO:0000313" key="8">
    <source>
        <dbReference type="Proteomes" id="UP000184693"/>
    </source>
</evidence>
<keyword evidence="3 5" id="KW-1133">Transmembrane helix</keyword>
<feature type="transmembrane region" description="Helical" evidence="5">
    <location>
        <begin position="290"/>
        <end position="307"/>
    </location>
</feature>
<keyword evidence="2 5" id="KW-0812">Transmembrane</keyword>
<evidence type="ECO:0000256" key="3">
    <source>
        <dbReference type="ARBA" id="ARBA00022989"/>
    </source>
</evidence>
<protein>
    <submittedName>
        <fullName evidence="7">Predicted arabinose efflux permease, MFS family</fullName>
    </submittedName>
</protein>
<dbReference type="Pfam" id="PF07690">
    <property type="entry name" value="MFS_1"/>
    <property type="match status" value="1"/>
</dbReference>
<dbReference type="CDD" id="cd17371">
    <property type="entry name" value="MFS_MucK"/>
    <property type="match status" value="1"/>
</dbReference>
<accession>A0A1N6K1T1</accession>
<sequence>MNWYASFSKAERTTFHSAFTGWVLDAFDFMVFTFVVTSLMTLWGVGKGEIGLLSTVSLLCSAAGGWVGGILADRFGRVKVLQWIIVWFSVFTFLIGWSQNVEQLFVLRALQGFGFGGEWAVGAVLIGEIVRPEHRGKTVGVVQSGWAIGWGLAAILYTVAFSVLPEALAWRSMFWVGLAPALLVFYIRRHVAEPESFNKAQQIMRSSARRPSFLQIFAPGILRTTVCSSLMCSGLQGGYYAIATWIPTFLRMDRHLSVIGTGGYLAVLITGSFIGYASGGYISDRIGRRGNMLLFAFLSAVITIAYTKVNFSNSQMLYLGFPLGFCASGIFGGVGAHLTELFPAALRANGQGFAYNFGRGIGALFPALVGLLSAKTGLGNAICILAVIANAAVFVTVLALPETRGRRLDDADHLIPAQQPESTSEKSLPHGT</sequence>
<feature type="transmembrane region" description="Helical" evidence="5">
    <location>
        <begin position="50"/>
        <end position="68"/>
    </location>
</feature>
<feature type="transmembrane region" description="Helical" evidence="5">
    <location>
        <begin position="172"/>
        <end position="191"/>
    </location>
</feature>